<dbReference type="AlphaFoldDB" id="M0PL23"/>
<name>M0PL23_9EURY</name>
<comment type="caution">
    <text evidence="4">The sequence shown here is derived from an EMBL/GenBank/DDBJ whole genome shotgun (WGS) entry which is preliminary data.</text>
</comment>
<dbReference type="InterPro" id="IPR050256">
    <property type="entry name" value="Glycosyltransferase_2"/>
</dbReference>
<dbReference type="PANTHER" id="PTHR48090">
    <property type="entry name" value="UNDECAPRENYL-PHOSPHATE 4-DEOXY-4-FORMAMIDO-L-ARABINOSE TRANSFERASE-RELATED"/>
    <property type="match status" value="1"/>
</dbReference>
<dbReference type="Pfam" id="PF00535">
    <property type="entry name" value="Glycos_transf_2"/>
    <property type="match status" value="1"/>
</dbReference>
<dbReference type="InterPro" id="IPR029044">
    <property type="entry name" value="Nucleotide-diphossugar_trans"/>
</dbReference>
<feature type="transmembrane region" description="Helical" evidence="2">
    <location>
        <begin position="256"/>
        <end position="283"/>
    </location>
</feature>
<evidence type="ECO:0000256" key="1">
    <source>
        <dbReference type="SAM" id="MobiDB-lite"/>
    </source>
</evidence>
<feature type="region of interest" description="Disordered" evidence="1">
    <location>
        <begin position="333"/>
        <end position="373"/>
    </location>
</feature>
<feature type="compositionally biased region" description="Basic and acidic residues" evidence="1">
    <location>
        <begin position="333"/>
        <end position="344"/>
    </location>
</feature>
<dbReference type="EMBL" id="AOJI01000002">
    <property type="protein sequence ID" value="EMA70628.1"/>
    <property type="molecule type" value="Genomic_DNA"/>
</dbReference>
<dbReference type="SUPFAM" id="SSF53448">
    <property type="entry name" value="Nucleotide-diphospho-sugar transferases"/>
    <property type="match status" value="1"/>
</dbReference>
<dbReference type="CDD" id="cd04179">
    <property type="entry name" value="DPM_DPG-synthase_like"/>
    <property type="match status" value="1"/>
</dbReference>
<dbReference type="Proteomes" id="UP000011575">
    <property type="component" value="Unassembled WGS sequence"/>
</dbReference>
<sequence>MYRGHTTGVVIPAYNEEGFVGETIESVPGFVDRIYVIDDGSTDDTWREIEQQAAIVNERTAPVETTERRFDRRVVPISHEENRGVGGAIKTGYQSARRDQIDLTTVMGGDGQMEPEMLGDLFDPIVDGSAEYTKGNRLMRRTGHGDMPWFRFVGNATLTALTKIASGYWGSGDPQSGYTAISLHALETADVDEMYEYYGYCNDLLVKLNIADARVADVPRPITYGDEESDISYRSYIPRVSAMLFKNFLKRLWTKYVLFDFHPLVVAYVLGAIGTVGGVLGVGRAVRETATTDTAETSGIESFLLLLGGIAGFVAGMCLDARANKHLDATVRRSIGREEPDRSEQQSVSRNGATDRPERRPASGPQAVDPSED</sequence>
<feature type="domain" description="Glycosyltransferase 2-like" evidence="3">
    <location>
        <begin position="9"/>
        <end position="176"/>
    </location>
</feature>
<gene>
    <name evidence="4" type="ORF">C461_00027</name>
</gene>
<accession>M0PL23</accession>
<evidence type="ECO:0000313" key="5">
    <source>
        <dbReference type="Proteomes" id="UP000011575"/>
    </source>
</evidence>
<dbReference type="InterPro" id="IPR001173">
    <property type="entry name" value="Glyco_trans_2-like"/>
</dbReference>
<keyword evidence="5" id="KW-1185">Reference proteome</keyword>
<evidence type="ECO:0000256" key="2">
    <source>
        <dbReference type="SAM" id="Phobius"/>
    </source>
</evidence>
<dbReference type="STRING" id="1230454.C461_00027"/>
<dbReference type="Gene3D" id="3.90.550.10">
    <property type="entry name" value="Spore Coat Polysaccharide Biosynthesis Protein SpsA, Chain A"/>
    <property type="match status" value="1"/>
</dbReference>
<dbReference type="RefSeq" id="WP_007997506.1">
    <property type="nucleotide sequence ID" value="NZ_AOJI01000002.1"/>
</dbReference>
<evidence type="ECO:0000313" key="4">
    <source>
        <dbReference type="EMBL" id="EMA70628.1"/>
    </source>
</evidence>
<keyword evidence="2" id="KW-0812">Transmembrane</keyword>
<feature type="transmembrane region" description="Helical" evidence="2">
    <location>
        <begin position="303"/>
        <end position="323"/>
    </location>
</feature>
<dbReference type="PANTHER" id="PTHR48090:SF6">
    <property type="entry name" value="SLR5056 PROTEIN"/>
    <property type="match status" value="1"/>
</dbReference>
<evidence type="ECO:0000259" key="3">
    <source>
        <dbReference type="Pfam" id="PF00535"/>
    </source>
</evidence>
<organism evidence="4 5">
    <name type="scientific">Halorubrum aidingense JCM 13560</name>
    <dbReference type="NCBI Taxonomy" id="1230454"/>
    <lineage>
        <taxon>Archaea</taxon>
        <taxon>Methanobacteriati</taxon>
        <taxon>Methanobacteriota</taxon>
        <taxon>Stenosarchaea group</taxon>
        <taxon>Halobacteria</taxon>
        <taxon>Halobacteriales</taxon>
        <taxon>Haloferacaceae</taxon>
        <taxon>Halorubrum</taxon>
    </lineage>
</organism>
<dbReference type="GO" id="GO:0016740">
    <property type="term" value="F:transferase activity"/>
    <property type="evidence" value="ECO:0007669"/>
    <property type="project" value="UniProtKB-KW"/>
</dbReference>
<reference evidence="4 5" key="1">
    <citation type="journal article" date="2014" name="PLoS Genet.">
        <title>Phylogenetically driven sequencing of extremely halophilic archaea reveals strategies for static and dynamic osmo-response.</title>
        <authorList>
            <person name="Becker E.A."/>
            <person name="Seitzer P.M."/>
            <person name="Tritt A."/>
            <person name="Larsen D."/>
            <person name="Krusor M."/>
            <person name="Yao A.I."/>
            <person name="Wu D."/>
            <person name="Madern D."/>
            <person name="Eisen J.A."/>
            <person name="Darling A.E."/>
            <person name="Facciotti M.T."/>
        </authorList>
    </citation>
    <scope>NUCLEOTIDE SEQUENCE [LARGE SCALE GENOMIC DNA]</scope>
    <source>
        <strain evidence="4 5">JCM 13560</strain>
    </source>
</reference>
<dbReference type="OrthoDB" id="11098at2157"/>
<keyword evidence="2" id="KW-1133">Transmembrane helix</keyword>
<keyword evidence="4" id="KW-0808">Transferase</keyword>
<dbReference type="PATRIC" id="fig|1230454.4.peg.5"/>
<protein>
    <submittedName>
        <fullName evidence="4">Family 2 glycosyl transferase</fullName>
    </submittedName>
</protein>
<keyword evidence="2" id="KW-0472">Membrane</keyword>
<proteinExistence type="predicted"/>